<dbReference type="AlphaFoldDB" id="A0A250IQ79"/>
<protein>
    <submittedName>
        <fullName evidence="1">Uncharacterized protein</fullName>
    </submittedName>
</protein>
<gene>
    <name evidence="1" type="ORF">MEBOL_007410</name>
</gene>
<sequence>MSTSLSPERAPTFGREIDLLFLRLIEADAPYEDYKRELLKLEKRWSRKAKTPVQLLAVRQIIAKTLLTQAFGFSMPWKEFGRWLRRLQRFGFRDLGMRVHVACLYVQSLHLFPRQAREAWEMLDDAERRALRLRGDRPLRQEHLESIAHAKKVAQVPSPLPR</sequence>
<proteinExistence type="predicted"/>
<accession>A0A250IQ79</accession>
<dbReference type="RefSeq" id="WP_245919204.1">
    <property type="nucleotide sequence ID" value="NZ_CP022163.1"/>
</dbReference>
<evidence type="ECO:0000313" key="2">
    <source>
        <dbReference type="Proteomes" id="UP000217289"/>
    </source>
</evidence>
<organism evidence="1 2">
    <name type="scientific">Melittangium boletus DSM 14713</name>
    <dbReference type="NCBI Taxonomy" id="1294270"/>
    <lineage>
        <taxon>Bacteria</taxon>
        <taxon>Pseudomonadati</taxon>
        <taxon>Myxococcota</taxon>
        <taxon>Myxococcia</taxon>
        <taxon>Myxococcales</taxon>
        <taxon>Cystobacterineae</taxon>
        <taxon>Archangiaceae</taxon>
        <taxon>Melittangium</taxon>
    </lineage>
</organism>
<keyword evidence="2" id="KW-1185">Reference proteome</keyword>
<name>A0A250IQ79_9BACT</name>
<reference evidence="1 2" key="1">
    <citation type="submission" date="2017-06" db="EMBL/GenBank/DDBJ databases">
        <authorList>
            <person name="Kim H.J."/>
            <person name="Triplett B.A."/>
        </authorList>
    </citation>
    <scope>NUCLEOTIDE SEQUENCE [LARGE SCALE GENOMIC DNA]</scope>
    <source>
        <strain evidence="1 2">DSM 14713</strain>
    </source>
</reference>
<dbReference type="EMBL" id="CP022163">
    <property type="protein sequence ID" value="ATB33909.1"/>
    <property type="molecule type" value="Genomic_DNA"/>
</dbReference>
<dbReference type="Proteomes" id="UP000217289">
    <property type="component" value="Chromosome"/>
</dbReference>
<evidence type="ECO:0000313" key="1">
    <source>
        <dbReference type="EMBL" id="ATB33909.1"/>
    </source>
</evidence>
<dbReference type="KEGG" id="mbd:MEBOL_007410"/>